<gene>
    <name evidence="2" type="ORF">A3B14_03760</name>
</gene>
<sequence>MGFKRTIENFTCGNCGFFVRGDGFTNHCSNCLWSKHVDIDPGDREEPCGGMMEPVEARLKQGKWSVEHICTKCGFRRRAFAKKEDNVEGVLEIARENNPSSLR</sequence>
<comment type="caution">
    <text evidence="2">The sequence shown here is derived from an EMBL/GenBank/DDBJ whole genome shotgun (WGS) entry which is preliminary data.</text>
</comment>
<evidence type="ECO:0000313" key="2">
    <source>
        <dbReference type="EMBL" id="OHB04747.1"/>
    </source>
</evidence>
<name>A0A1G2U5K2_9BACT</name>
<dbReference type="Pfam" id="PF12647">
    <property type="entry name" value="RNHCP"/>
    <property type="match status" value="1"/>
</dbReference>
<organism evidence="2 3">
    <name type="scientific">Candidatus Zambryskibacteria bacterium RIFCSPLOWO2_01_FULL_45_21</name>
    <dbReference type="NCBI Taxonomy" id="1802761"/>
    <lineage>
        <taxon>Bacteria</taxon>
        <taxon>Candidatus Zambryskiibacteriota</taxon>
    </lineage>
</organism>
<dbReference type="InterPro" id="IPR024439">
    <property type="entry name" value="RNHCP"/>
</dbReference>
<feature type="domain" description="RNHCP" evidence="1">
    <location>
        <begin position="8"/>
        <end position="88"/>
    </location>
</feature>
<protein>
    <recommendedName>
        <fullName evidence="1">RNHCP domain-containing protein</fullName>
    </recommendedName>
</protein>
<accession>A0A1G2U5K2</accession>
<dbReference type="AlphaFoldDB" id="A0A1G2U5K2"/>
<dbReference type="EMBL" id="MHWE01000003">
    <property type="protein sequence ID" value="OHB04747.1"/>
    <property type="molecule type" value="Genomic_DNA"/>
</dbReference>
<reference evidence="2 3" key="1">
    <citation type="journal article" date="2016" name="Nat. Commun.">
        <title>Thousands of microbial genomes shed light on interconnected biogeochemical processes in an aquifer system.</title>
        <authorList>
            <person name="Anantharaman K."/>
            <person name="Brown C.T."/>
            <person name="Hug L.A."/>
            <person name="Sharon I."/>
            <person name="Castelle C.J."/>
            <person name="Probst A.J."/>
            <person name="Thomas B.C."/>
            <person name="Singh A."/>
            <person name="Wilkins M.J."/>
            <person name="Karaoz U."/>
            <person name="Brodie E.L."/>
            <person name="Williams K.H."/>
            <person name="Hubbard S.S."/>
            <person name="Banfield J.F."/>
        </authorList>
    </citation>
    <scope>NUCLEOTIDE SEQUENCE [LARGE SCALE GENOMIC DNA]</scope>
</reference>
<proteinExistence type="predicted"/>
<dbReference type="Proteomes" id="UP000176800">
    <property type="component" value="Unassembled WGS sequence"/>
</dbReference>
<evidence type="ECO:0000259" key="1">
    <source>
        <dbReference type="Pfam" id="PF12647"/>
    </source>
</evidence>
<evidence type="ECO:0000313" key="3">
    <source>
        <dbReference type="Proteomes" id="UP000176800"/>
    </source>
</evidence>